<keyword evidence="11" id="KW-1185">Reference proteome</keyword>
<dbReference type="OrthoDB" id="21368at2759"/>
<dbReference type="RefSeq" id="XP_022578338.1">
    <property type="nucleotide sequence ID" value="XM_022730308.1"/>
</dbReference>
<evidence type="ECO:0000256" key="2">
    <source>
        <dbReference type="ARBA" id="ARBA00004123"/>
    </source>
</evidence>
<organism evidence="10 11">
    <name type="scientific">Penicilliopsis zonata CBS 506.65</name>
    <dbReference type="NCBI Taxonomy" id="1073090"/>
    <lineage>
        <taxon>Eukaryota</taxon>
        <taxon>Fungi</taxon>
        <taxon>Dikarya</taxon>
        <taxon>Ascomycota</taxon>
        <taxon>Pezizomycotina</taxon>
        <taxon>Eurotiomycetes</taxon>
        <taxon>Eurotiomycetidae</taxon>
        <taxon>Eurotiales</taxon>
        <taxon>Aspergillaceae</taxon>
        <taxon>Penicilliopsis</taxon>
    </lineage>
</organism>
<dbReference type="GeneID" id="34616772"/>
<evidence type="ECO:0000259" key="9">
    <source>
        <dbReference type="Pfam" id="PF08648"/>
    </source>
</evidence>
<comment type="similarity">
    <text evidence="3">Belongs to the SNUT3 family.</text>
</comment>
<feature type="compositionally biased region" description="Acidic residues" evidence="8">
    <location>
        <begin position="172"/>
        <end position="182"/>
    </location>
</feature>
<dbReference type="PANTHER" id="PTHR31077">
    <property type="entry name" value="U4/U6.U5 SMALL NUCLEAR RIBONUCLEOPROTEIN 27 KDA PROTEIN"/>
    <property type="match status" value="1"/>
</dbReference>
<evidence type="ECO:0000256" key="8">
    <source>
        <dbReference type="SAM" id="MobiDB-lite"/>
    </source>
</evidence>
<protein>
    <recommendedName>
        <fullName evidence="9">U4/U6.U5 small nuclear ribonucleoprotein 27kDa protein domain-containing protein</fullName>
    </recommendedName>
</protein>
<gene>
    <name evidence="10" type="ORF">ASPZODRAFT_876424</name>
</gene>
<evidence type="ECO:0000256" key="1">
    <source>
        <dbReference type="ARBA" id="ARBA00003632"/>
    </source>
</evidence>
<dbReference type="STRING" id="1073090.A0A1L9S9L0"/>
<sequence length="237" mass="28556">MAEPPTKRARRTDSARMWEISDKRRYSPELDQERDGPSARDHRKEDARRGDSIDDRRYRSRSRDRKNPQKERSRSRDRRDRDRDRRDTRHRDGWRDRERSVSSDRHQDRRGYPKKADRFRSRSPIRNGTRDRSRTPPSRTSKIDRRDDRRDTRTRDGRPSNGAPSSPRPQDEMDVDENGDDDFEELMRKKMGFSRFRSTKNTKVPGNNIYGVRKEKKTEYRQYMNRTGGFNRPLSPS</sequence>
<dbReference type="AlphaFoldDB" id="A0A1L9S9L0"/>
<dbReference type="Pfam" id="PF08648">
    <property type="entry name" value="SNRNP27"/>
    <property type="match status" value="1"/>
</dbReference>
<dbReference type="PANTHER" id="PTHR31077:SF1">
    <property type="entry name" value="U4_U6.U5 SMALL NUCLEAR RIBONUCLEOPROTEIN 27 KDA PROTEIN"/>
    <property type="match status" value="1"/>
</dbReference>
<feature type="compositionally biased region" description="Basic and acidic residues" evidence="8">
    <location>
        <begin position="141"/>
        <end position="158"/>
    </location>
</feature>
<dbReference type="Proteomes" id="UP000184188">
    <property type="component" value="Unassembled WGS sequence"/>
</dbReference>
<comment type="function">
    <text evidence="1">May play a role in mRNA splicing.</text>
</comment>
<name>A0A1L9S9L0_9EURO</name>
<dbReference type="GO" id="GO:0008380">
    <property type="term" value="P:RNA splicing"/>
    <property type="evidence" value="ECO:0007669"/>
    <property type="project" value="UniProtKB-KW"/>
</dbReference>
<evidence type="ECO:0000313" key="10">
    <source>
        <dbReference type="EMBL" id="OJJ43828.1"/>
    </source>
</evidence>
<dbReference type="InterPro" id="IPR013957">
    <property type="entry name" value="SNRNP27"/>
</dbReference>
<feature type="compositionally biased region" description="Basic and acidic residues" evidence="8">
    <location>
        <begin position="11"/>
        <end position="57"/>
    </location>
</feature>
<feature type="region of interest" description="Disordered" evidence="8">
    <location>
        <begin position="1"/>
        <end position="182"/>
    </location>
</feature>
<evidence type="ECO:0000256" key="5">
    <source>
        <dbReference type="ARBA" id="ARBA00022664"/>
    </source>
</evidence>
<feature type="compositionally biased region" description="Basic and acidic residues" evidence="8">
    <location>
        <begin position="65"/>
        <end position="120"/>
    </location>
</feature>
<feature type="domain" description="U4/U6.U5 small nuclear ribonucleoprotein 27kDa protein" evidence="9">
    <location>
        <begin position="184"/>
        <end position="236"/>
    </location>
</feature>
<reference evidence="11" key="1">
    <citation type="journal article" date="2017" name="Genome Biol.">
        <title>Comparative genomics reveals high biological diversity and specific adaptations in the industrially and medically important fungal genus Aspergillus.</title>
        <authorList>
            <person name="de Vries R.P."/>
            <person name="Riley R."/>
            <person name="Wiebenga A."/>
            <person name="Aguilar-Osorio G."/>
            <person name="Amillis S."/>
            <person name="Uchima C.A."/>
            <person name="Anderluh G."/>
            <person name="Asadollahi M."/>
            <person name="Askin M."/>
            <person name="Barry K."/>
            <person name="Battaglia E."/>
            <person name="Bayram O."/>
            <person name="Benocci T."/>
            <person name="Braus-Stromeyer S.A."/>
            <person name="Caldana C."/>
            <person name="Canovas D."/>
            <person name="Cerqueira G.C."/>
            <person name="Chen F."/>
            <person name="Chen W."/>
            <person name="Choi C."/>
            <person name="Clum A."/>
            <person name="Dos Santos R.A."/>
            <person name="Damasio A.R."/>
            <person name="Diallinas G."/>
            <person name="Emri T."/>
            <person name="Fekete E."/>
            <person name="Flipphi M."/>
            <person name="Freyberg S."/>
            <person name="Gallo A."/>
            <person name="Gournas C."/>
            <person name="Habgood R."/>
            <person name="Hainaut M."/>
            <person name="Harispe M.L."/>
            <person name="Henrissat B."/>
            <person name="Hilden K.S."/>
            <person name="Hope R."/>
            <person name="Hossain A."/>
            <person name="Karabika E."/>
            <person name="Karaffa L."/>
            <person name="Karanyi Z."/>
            <person name="Krasevec N."/>
            <person name="Kuo A."/>
            <person name="Kusch H."/>
            <person name="LaButti K."/>
            <person name="Lagendijk E.L."/>
            <person name="Lapidus A."/>
            <person name="Levasseur A."/>
            <person name="Lindquist E."/>
            <person name="Lipzen A."/>
            <person name="Logrieco A.F."/>
            <person name="MacCabe A."/>
            <person name="Maekelae M.R."/>
            <person name="Malavazi I."/>
            <person name="Melin P."/>
            <person name="Meyer V."/>
            <person name="Mielnichuk N."/>
            <person name="Miskei M."/>
            <person name="Molnar A.P."/>
            <person name="Mule G."/>
            <person name="Ngan C.Y."/>
            <person name="Orejas M."/>
            <person name="Orosz E."/>
            <person name="Ouedraogo J.P."/>
            <person name="Overkamp K.M."/>
            <person name="Park H.-S."/>
            <person name="Perrone G."/>
            <person name="Piumi F."/>
            <person name="Punt P.J."/>
            <person name="Ram A.F."/>
            <person name="Ramon A."/>
            <person name="Rauscher S."/>
            <person name="Record E."/>
            <person name="Riano-Pachon D.M."/>
            <person name="Robert V."/>
            <person name="Roehrig J."/>
            <person name="Ruller R."/>
            <person name="Salamov A."/>
            <person name="Salih N.S."/>
            <person name="Samson R.A."/>
            <person name="Sandor E."/>
            <person name="Sanguinetti M."/>
            <person name="Schuetze T."/>
            <person name="Sepcic K."/>
            <person name="Shelest E."/>
            <person name="Sherlock G."/>
            <person name="Sophianopoulou V."/>
            <person name="Squina F.M."/>
            <person name="Sun H."/>
            <person name="Susca A."/>
            <person name="Todd R.B."/>
            <person name="Tsang A."/>
            <person name="Unkles S.E."/>
            <person name="van de Wiele N."/>
            <person name="van Rossen-Uffink D."/>
            <person name="Oliveira J.V."/>
            <person name="Vesth T.C."/>
            <person name="Visser J."/>
            <person name="Yu J.-H."/>
            <person name="Zhou M."/>
            <person name="Andersen M.R."/>
            <person name="Archer D.B."/>
            <person name="Baker S.E."/>
            <person name="Benoit I."/>
            <person name="Brakhage A.A."/>
            <person name="Braus G.H."/>
            <person name="Fischer R."/>
            <person name="Frisvad J.C."/>
            <person name="Goldman G.H."/>
            <person name="Houbraken J."/>
            <person name="Oakley B."/>
            <person name="Pocsi I."/>
            <person name="Scazzocchio C."/>
            <person name="Seiboth B."/>
            <person name="vanKuyk P.A."/>
            <person name="Wortman J."/>
            <person name="Dyer P.S."/>
            <person name="Grigoriev I.V."/>
        </authorList>
    </citation>
    <scope>NUCLEOTIDE SEQUENCE [LARGE SCALE GENOMIC DNA]</scope>
    <source>
        <strain evidence="11">CBS 506.65</strain>
    </source>
</reference>
<dbReference type="EMBL" id="KV878350">
    <property type="protein sequence ID" value="OJJ43828.1"/>
    <property type="molecule type" value="Genomic_DNA"/>
</dbReference>
<comment type="subcellular location">
    <subcellularLocation>
        <location evidence="2">Nucleus</location>
    </subcellularLocation>
</comment>
<evidence type="ECO:0000256" key="3">
    <source>
        <dbReference type="ARBA" id="ARBA00008218"/>
    </source>
</evidence>
<evidence type="ECO:0000256" key="6">
    <source>
        <dbReference type="ARBA" id="ARBA00023187"/>
    </source>
</evidence>
<evidence type="ECO:0000313" key="11">
    <source>
        <dbReference type="Proteomes" id="UP000184188"/>
    </source>
</evidence>
<comment type="subunit">
    <text evidence="4">Part of a tri-snRNP complex.</text>
</comment>
<keyword evidence="7" id="KW-0539">Nucleus</keyword>
<accession>A0A1L9S9L0</accession>
<dbReference type="VEuPathDB" id="FungiDB:ASPZODRAFT_876424"/>
<proteinExistence type="inferred from homology"/>
<keyword evidence="5" id="KW-0507">mRNA processing</keyword>
<keyword evidence="6" id="KW-0508">mRNA splicing</keyword>
<dbReference type="GO" id="GO:0071011">
    <property type="term" value="C:precatalytic spliceosome"/>
    <property type="evidence" value="ECO:0007669"/>
    <property type="project" value="TreeGrafter"/>
</dbReference>
<dbReference type="GO" id="GO:0006397">
    <property type="term" value="P:mRNA processing"/>
    <property type="evidence" value="ECO:0007669"/>
    <property type="project" value="UniProtKB-KW"/>
</dbReference>
<evidence type="ECO:0000256" key="7">
    <source>
        <dbReference type="ARBA" id="ARBA00023242"/>
    </source>
</evidence>
<evidence type="ECO:0000256" key="4">
    <source>
        <dbReference type="ARBA" id="ARBA00011825"/>
    </source>
</evidence>